<evidence type="ECO:0000313" key="4">
    <source>
        <dbReference type="Proteomes" id="UP001286456"/>
    </source>
</evidence>
<protein>
    <recommendedName>
        <fullName evidence="5">Secreted protein</fullName>
    </recommendedName>
</protein>
<dbReference type="AlphaFoldDB" id="A0AAE0I8A6"/>
<sequence length="140" mass="15587">MDGMLIGQLQSFVLCCIVCCSALCTLDPLELSGSSFDELQTSRWGAQVCSWLCLVALFEGVASIDGPRKRPRPARTTDEVLLRASPTGHHCGLWNFPSWSVLCVHYFHWLGLSGRNSNSSSQYEASKRARSTETKARYLR</sequence>
<name>A0AAE0I8A6_9PEZI</name>
<evidence type="ECO:0000313" key="3">
    <source>
        <dbReference type="EMBL" id="KAK3319977.1"/>
    </source>
</evidence>
<evidence type="ECO:0000256" key="1">
    <source>
        <dbReference type="SAM" id="MobiDB-lite"/>
    </source>
</evidence>
<reference evidence="3" key="1">
    <citation type="journal article" date="2023" name="Mol. Phylogenet. Evol.">
        <title>Genome-scale phylogeny and comparative genomics of the fungal order Sordariales.</title>
        <authorList>
            <person name="Hensen N."/>
            <person name="Bonometti L."/>
            <person name="Westerberg I."/>
            <person name="Brannstrom I.O."/>
            <person name="Guillou S."/>
            <person name="Cros-Aarteil S."/>
            <person name="Calhoun S."/>
            <person name="Haridas S."/>
            <person name="Kuo A."/>
            <person name="Mondo S."/>
            <person name="Pangilinan J."/>
            <person name="Riley R."/>
            <person name="LaButti K."/>
            <person name="Andreopoulos B."/>
            <person name="Lipzen A."/>
            <person name="Chen C."/>
            <person name="Yan M."/>
            <person name="Daum C."/>
            <person name="Ng V."/>
            <person name="Clum A."/>
            <person name="Steindorff A."/>
            <person name="Ohm R.A."/>
            <person name="Martin F."/>
            <person name="Silar P."/>
            <person name="Natvig D.O."/>
            <person name="Lalanne C."/>
            <person name="Gautier V."/>
            <person name="Ament-Velasquez S.L."/>
            <person name="Kruys A."/>
            <person name="Hutchinson M.I."/>
            <person name="Powell A.J."/>
            <person name="Barry K."/>
            <person name="Miller A.N."/>
            <person name="Grigoriev I.V."/>
            <person name="Debuchy R."/>
            <person name="Gladieux P."/>
            <person name="Hiltunen Thoren M."/>
            <person name="Johannesson H."/>
        </authorList>
    </citation>
    <scope>NUCLEOTIDE SEQUENCE</scope>
    <source>
        <strain evidence="3">SMH4131-1</strain>
    </source>
</reference>
<keyword evidence="4" id="KW-1185">Reference proteome</keyword>
<feature type="region of interest" description="Disordered" evidence="1">
    <location>
        <begin position="116"/>
        <end position="140"/>
    </location>
</feature>
<proteinExistence type="predicted"/>
<evidence type="ECO:0000256" key="2">
    <source>
        <dbReference type="SAM" id="SignalP"/>
    </source>
</evidence>
<feature type="chain" id="PRO_5042121297" description="Secreted protein" evidence="2">
    <location>
        <begin position="23"/>
        <end position="140"/>
    </location>
</feature>
<comment type="caution">
    <text evidence="3">The sequence shown here is derived from an EMBL/GenBank/DDBJ whole genome shotgun (WGS) entry which is preliminary data.</text>
</comment>
<reference evidence="3" key="2">
    <citation type="submission" date="2023-06" db="EMBL/GenBank/DDBJ databases">
        <authorList>
            <consortium name="Lawrence Berkeley National Laboratory"/>
            <person name="Haridas S."/>
            <person name="Hensen N."/>
            <person name="Bonometti L."/>
            <person name="Westerberg I."/>
            <person name="Brannstrom I.O."/>
            <person name="Guillou S."/>
            <person name="Cros-Aarteil S."/>
            <person name="Calhoun S."/>
            <person name="Kuo A."/>
            <person name="Mondo S."/>
            <person name="Pangilinan J."/>
            <person name="Riley R."/>
            <person name="Labutti K."/>
            <person name="Andreopoulos B."/>
            <person name="Lipzen A."/>
            <person name="Chen C."/>
            <person name="Yanf M."/>
            <person name="Daum C."/>
            <person name="Ng V."/>
            <person name="Clum A."/>
            <person name="Steindorff A."/>
            <person name="Ohm R."/>
            <person name="Martin F."/>
            <person name="Silar P."/>
            <person name="Natvig D."/>
            <person name="Lalanne C."/>
            <person name="Gautier V."/>
            <person name="Ament-Velasquez S.L."/>
            <person name="Kruys A."/>
            <person name="Hutchinson M.I."/>
            <person name="Powell A.J."/>
            <person name="Barry K."/>
            <person name="Miller A.N."/>
            <person name="Grigoriev I.V."/>
            <person name="Debuchy R."/>
            <person name="Gladieux P."/>
            <person name="Thoren M.H."/>
            <person name="Johannesson H."/>
        </authorList>
    </citation>
    <scope>NUCLEOTIDE SEQUENCE</scope>
    <source>
        <strain evidence="3">SMH4131-1</strain>
    </source>
</reference>
<feature type="signal peptide" evidence="2">
    <location>
        <begin position="1"/>
        <end position="22"/>
    </location>
</feature>
<dbReference type="EMBL" id="JAUEPO010000006">
    <property type="protein sequence ID" value="KAK3319977.1"/>
    <property type="molecule type" value="Genomic_DNA"/>
</dbReference>
<gene>
    <name evidence="3" type="ORF">B0T19DRAFT_276238</name>
</gene>
<keyword evidence="2" id="KW-0732">Signal</keyword>
<organism evidence="3 4">
    <name type="scientific">Cercophora scortea</name>
    <dbReference type="NCBI Taxonomy" id="314031"/>
    <lineage>
        <taxon>Eukaryota</taxon>
        <taxon>Fungi</taxon>
        <taxon>Dikarya</taxon>
        <taxon>Ascomycota</taxon>
        <taxon>Pezizomycotina</taxon>
        <taxon>Sordariomycetes</taxon>
        <taxon>Sordariomycetidae</taxon>
        <taxon>Sordariales</taxon>
        <taxon>Lasiosphaeriaceae</taxon>
        <taxon>Cercophora</taxon>
    </lineage>
</organism>
<accession>A0AAE0I8A6</accession>
<dbReference type="Proteomes" id="UP001286456">
    <property type="component" value="Unassembled WGS sequence"/>
</dbReference>
<evidence type="ECO:0008006" key="5">
    <source>
        <dbReference type="Google" id="ProtNLM"/>
    </source>
</evidence>
<feature type="compositionally biased region" description="Basic and acidic residues" evidence="1">
    <location>
        <begin position="125"/>
        <end position="140"/>
    </location>
</feature>